<evidence type="ECO:0000313" key="3">
    <source>
        <dbReference type="Proteomes" id="UP000598174"/>
    </source>
</evidence>
<keyword evidence="3" id="KW-1185">Reference proteome</keyword>
<gene>
    <name evidence="2" type="ORF">Afe05nite_72430</name>
</gene>
<keyword evidence="1" id="KW-0732">Signal</keyword>
<dbReference type="EMBL" id="BOMM01000065">
    <property type="protein sequence ID" value="GIE15403.1"/>
    <property type="molecule type" value="Genomic_DNA"/>
</dbReference>
<feature type="signal peptide" evidence="1">
    <location>
        <begin position="1"/>
        <end position="22"/>
    </location>
</feature>
<name>A0A919J9A0_9ACTN</name>
<sequence>MNRFTRILTMAGLGLVTGVTMAAGPAMATTSSDQGTAKSGNSVGEQRRWGDRVVDVFRTYRACDRAGEYGEDRGYWDDYDCYRTINRGRGGYVLVVEEDNWGHGWGGRFPSSWGNDWRPYPGGFFPGIRPGGFWRPGGFPVVGRPIGGFPIGGFPIGGRPIGGFPGGFPNGGPQTGNNGPVITPGQGPVIPGGLGNLPPMPKTAS</sequence>
<proteinExistence type="predicted"/>
<organism evidence="2 3">
    <name type="scientific">Paractinoplanes ferrugineus</name>
    <dbReference type="NCBI Taxonomy" id="113564"/>
    <lineage>
        <taxon>Bacteria</taxon>
        <taxon>Bacillati</taxon>
        <taxon>Actinomycetota</taxon>
        <taxon>Actinomycetes</taxon>
        <taxon>Micromonosporales</taxon>
        <taxon>Micromonosporaceae</taxon>
        <taxon>Paractinoplanes</taxon>
    </lineage>
</organism>
<accession>A0A919J9A0</accession>
<protein>
    <submittedName>
        <fullName evidence="2">Uncharacterized protein</fullName>
    </submittedName>
</protein>
<evidence type="ECO:0000256" key="1">
    <source>
        <dbReference type="SAM" id="SignalP"/>
    </source>
</evidence>
<comment type="caution">
    <text evidence="2">The sequence shown here is derived from an EMBL/GenBank/DDBJ whole genome shotgun (WGS) entry which is preliminary data.</text>
</comment>
<feature type="chain" id="PRO_5039521374" evidence="1">
    <location>
        <begin position="23"/>
        <end position="205"/>
    </location>
</feature>
<evidence type="ECO:0000313" key="2">
    <source>
        <dbReference type="EMBL" id="GIE15403.1"/>
    </source>
</evidence>
<dbReference type="Proteomes" id="UP000598174">
    <property type="component" value="Unassembled WGS sequence"/>
</dbReference>
<reference evidence="2" key="1">
    <citation type="submission" date="2021-01" db="EMBL/GenBank/DDBJ databases">
        <title>Whole genome shotgun sequence of Actinoplanes ferrugineus NBRC 15555.</title>
        <authorList>
            <person name="Komaki H."/>
            <person name="Tamura T."/>
        </authorList>
    </citation>
    <scope>NUCLEOTIDE SEQUENCE</scope>
    <source>
        <strain evidence="2">NBRC 15555</strain>
    </source>
</reference>
<dbReference type="AlphaFoldDB" id="A0A919J9A0"/>